<gene>
    <name evidence="2" type="ORF">NLI96_g7359</name>
</gene>
<protein>
    <submittedName>
        <fullName evidence="2">Uncharacterized protein</fullName>
    </submittedName>
</protein>
<keyword evidence="3" id="KW-1185">Reference proteome</keyword>
<reference evidence="2" key="1">
    <citation type="submission" date="2022-07" db="EMBL/GenBank/DDBJ databases">
        <title>Genome Sequence of Physisporinus lineatus.</title>
        <authorList>
            <person name="Buettner E."/>
        </authorList>
    </citation>
    <scope>NUCLEOTIDE SEQUENCE</scope>
    <source>
        <strain evidence="2">VT162</strain>
    </source>
</reference>
<evidence type="ECO:0000313" key="2">
    <source>
        <dbReference type="EMBL" id="KAJ3481881.1"/>
    </source>
</evidence>
<sequence length="70" mass="7672">MEMGMIPILSMPVPRVVIPENIPESSEEESPSGGSSTEVGTPDSEKDKKLESVDEFEIQEVPREKVEANV</sequence>
<organism evidence="2 3">
    <name type="scientific">Meripilus lineatus</name>
    <dbReference type="NCBI Taxonomy" id="2056292"/>
    <lineage>
        <taxon>Eukaryota</taxon>
        <taxon>Fungi</taxon>
        <taxon>Dikarya</taxon>
        <taxon>Basidiomycota</taxon>
        <taxon>Agaricomycotina</taxon>
        <taxon>Agaricomycetes</taxon>
        <taxon>Polyporales</taxon>
        <taxon>Meripilaceae</taxon>
        <taxon>Meripilus</taxon>
    </lineage>
</organism>
<proteinExistence type="predicted"/>
<evidence type="ECO:0000313" key="3">
    <source>
        <dbReference type="Proteomes" id="UP001212997"/>
    </source>
</evidence>
<comment type="caution">
    <text evidence="2">The sequence shown here is derived from an EMBL/GenBank/DDBJ whole genome shotgun (WGS) entry which is preliminary data.</text>
</comment>
<feature type="compositionally biased region" description="Low complexity" evidence="1">
    <location>
        <begin position="31"/>
        <end position="42"/>
    </location>
</feature>
<feature type="compositionally biased region" description="Basic and acidic residues" evidence="1">
    <location>
        <begin position="60"/>
        <end position="70"/>
    </location>
</feature>
<dbReference type="EMBL" id="JANAWD010000299">
    <property type="protein sequence ID" value="KAJ3481881.1"/>
    <property type="molecule type" value="Genomic_DNA"/>
</dbReference>
<accession>A0AAD5YF34</accession>
<dbReference type="AlphaFoldDB" id="A0AAD5YF34"/>
<dbReference type="Proteomes" id="UP001212997">
    <property type="component" value="Unassembled WGS sequence"/>
</dbReference>
<feature type="compositionally biased region" description="Basic and acidic residues" evidence="1">
    <location>
        <begin position="43"/>
        <end position="52"/>
    </location>
</feature>
<name>A0AAD5YF34_9APHY</name>
<feature type="region of interest" description="Disordered" evidence="1">
    <location>
        <begin position="1"/>
        <end position="70"/>
    </location>
</feature>
<evidence type="ECO:0000256" key="1">
    <source>
        <dbReference type="SAM" id="MobiDB-lite"/>
    </source>
</evidence>